<dbReference type="Pfam" id="PF17746">
    <property type="entry name" value="SfsA_N"/>
    <property type="match status" value="1"/>
</dbReference>
<dbReference type="RefSeq" id="WP_006003266.1">
    <property type="nucleotide sequence ID" value="NZ_AAEW02000042.1"/>
</dbReference>
<reference evidence="4" key="2">
    <citation type="submission" date="2006-05" db="EMBL/GenBank/DDBJ databases">
        <title>Sequencing of the draft genome and assembly of Desulfuromonas acetoxidans DSM 684.</title>
        <authorList>
            <consortium name="US DOE Joint Genome Institute (JGI-PGF)"/>
            <person name="Copeland A."/>
            <person name="Lucas S."/>
            <person name="Lapidus A."/>
            <person name="Barry K."/>
            <person name="Detter J.C."/>
            <person name="Glavina del Rio T."/>
            <person name="Hammon N."/>
            <person name="Israni S."/>
            <person name="Dalin E."/>
            <person name="Tice H."/>
            <person name="Bruce D."/>
            <person name="Pitluck S."/>
            <person name="Richardson P."/>
        </authorList>
    </citation>
    <scope>NUCLEOTIDE SEQUENCE [LARGE SCALE GENOMIC DNA]</scope>
    <source>
        <strain evidence="4">DSM 684</strain>
    </source>
</reference>
<dbReference type="InterPro" id="IPR041465">
    <property type="entry name" value="SfsA_N"/>
</dbReference>
<evidence type="ECO:0000259" key="3">
    <source>
        <dbReference type="Pfam" id="PF17746"/>
    </source>
</evidence>
<sequence>MNLPELKRATLLRRYKRFLADIEWPDGTTTTVHTPNTGSMRQCATPGATVLVSHSDNAKRKYPWTLEMIEVNGHWVDTNTQRSNKVVAEALKLGTIEGVQGYQVYPEKQLGDSRIDFLLEKPGQRMWLEVKNATLLITRACAGFPDAVTERGRRHLQELMKAVDQGDRAGVLFLVQRAEAQLFAAAAEIDPAYAEQLAVALEHGVEAFACQTQSDEKQTRIARRIPVQV</sequence>
<dbReference type="PANTHER" id="PTHR30545">
    <property type="entry name" value="SUGAR FERMENTATION STIMULATION PROTEIN A"/>
    <property type="match status" value="1"/>
</dbReference>
<dbReference type="Proteomes" id="UP000005695">
    <property type="component" value="Unassembled WGS sequence"/>
</dbReference>
<comment type="caution">
    <text evidence="4">The sequence shown here is derived from an EMBL/GenBank/DDBJ whole genome shotgun (WGS) entry which is preliminary data.</text>
</comment>
<evidence type="ECO:0000259" key="2">
    <source>
        <dbReference type="Pfam" id="PF03749"/>
    </source>
</evidence>
<feature type="domain" description="SfsA N-terminal OB" evidence="3">
    <location>
        <begin position="12"/>
        <end position="76"/>
    </location>
</feature>
<evidence type="ECO:0000313" key="4">
    <source>
        <dbReference type="EMBL" id="EAT14213.1"/>
    </source>
</evidence>
<name>Q1JVE5_DESA6</name>
<evidence type="ECO:0000256" key="1">
    <source>
        <dbReference type="HAMAP-Rule" id="MF_00095"/>
    </source>
</evidence>
<dbReference type="Pfam" id="PF03749">
    <property type="entry name" value="SfsA"/>
    <property type="match status" value="1"/>
</dbReference>
<dbReference type="PANTHER" id="PTHR30545:SF2">
    <property type="entry name" value="SUGAR FERMENTATION STIMULATION PROTEIN A"/>
    <property type="match status" value="1"/>
</dbReference>
<dbReference type="InterPro" id="IPR040452">
    <property type="entry name" value="SfsA_C"/>
</dbReference>
<reference evidence="4" key="1">
    <citation type="submission" date="2006-05" db="EMBL/GenBank/DDBJ databases">
        <title>Annotation of the draft genome assembly of Desulfuromonas acetoxidans DSM 684.</title>
        <authorList>
            <consortium name="US DOE Joint Genome Institute (JGI-ORNL)"/>
            <person name="Larimer F."/>
            <person name="Land M."/>
            <person name="Hauser L."/>
        </authorList>
    </citation>
    <scope>NUCLEOTIDE SEQUENCE [LARGE SCALE GENOMIC DNA]</scope>
    <source>
        <strain evidence="4">DSM 684</strain>
    </source>
</reference>
<evidence type="ECO:0000313" key="5">
    <source>
        <dbReference type="Proteomes" id="UP000005695"/>
    </source>
</evidence>
<dbReference type="GO" id="GO:0003677">
    <property type="term" value="F:DNA binding"/>
    <property type="evidence" value="ECO:0007669"/>
    <property type="project" value="InterPro"/>
</dbReference>
<dbReference type="Gene3D" id="3.40.1350.60">
    <property type="match status" value="1"/>
</dbReference>
<dbReference type="InterPro" id="IPR005224">
    <property type="entry name" value="SfsA"/>
</dbReference>
<dbReference type="HAMAP" id="MF_00095">
    <property type="entry name" value="SfsA"/>
    <property type="match status" value="1"/>
</dbReference>
<proteinExistence type="inferred from homology"/>
<feature type="domain" description="Sugar fermentation stimulation protein C-terminal" evidence="2">
    <location>
        <begin position="82"/>
        <end position="217"/>
    </location>
</feature>
<accession>Q1JVE5</accession>
<dbReference type="EMBL" id="AAEW02000042">
    <property type="protein sequence ID" value="EAT14213.1"/>
    <property type="molecule type" value="Genomic_DNA"/>
</dbReference>
<dbReference type="AlphaFoldDB" id="Q1JVE5"/>
<dbReference type="CDD" id="cd22359">
    <property type="entry name" value="SfsA-like_bacterial"/>
    <property type="match status" value="1"/>
</dbReference>
<keyword evidence="5" id="KW-1185">Reference proteome</keyword>
<dbReference type="NCBIfam" id="TIGR00230">
    <property type="entry name" value="sfsA"/>
    <property type="match status" value="1"/>
</dbReference>
<dbReference type="Gene3D" id="2.40.50.580">
    <property type="match status" value="1"/>
</dbReference>
<comment type="similarity">
    <text evidence="1">Belongs to the SfsA family.</text>
</comment>
<organism evidence="4 5">
    <name type="scientific">Desulfuromonas acetoxidans (strain DSM 684 / 11070)</name>
    <dbReference type="NCBI Taxonomy" id="281689"/>
    <lineage>
        <taxon>Bacteria</taxon>
        <taxon>Pseudomonadati</taxon>
        <taxon>Thermodesulfobacteriota</taxon>
        <taxon>Desulfuromonadia</taxon>
        <taxon>Desulfuromonadales</taxon>
        <taxon>Desulfuromonadaceae</taxon>
        <taxon>Desulfuromonas</taxon>
    </lineage>
</organism>
<gene>
    <name evidence="1" type="primary">sfsA</name>
    <name evidence="4" type="ORF">Dace_0060</name>
</gene>
<dbReference type="OrthoDB" id="9802365at2"/>
<protein>
    <recommendedName>
        <fullName evidence="1">Sugar fermentation stimulation protein homolog</fullName>
    </recommendedName>
</protein>